<evidence type="ECO:0000256" key="1">
    <source>
        <dbReference type="ARBA" id="ARBA00001974"/>
    </source>
</evidence>
<dbReference type="SUPFAM" id="SSF56194">
    <property type="entry name" value="Uridine diphospho-N-Acetylenolpyruvylglucosamine reductase, MurB, C-terminal domain"/>
    <property type="match status" value="1"/>
</dbReference>
<reference evidence="18" key="1">
    <citation type="submission" date="2020-05" db="EMBL/GenBank/DDBJ databases">
        <authorList>
            <person name="Chiriac C."/>
            <person name="Salcher M."/>
            <person name="Ghai R."/>
            <person name="Kavagutti S V."/>
        </authorList>
    </citation>
    <scope>NUCLEOTIDE SEQUENCE</scope>
</reference>
<keyword evidence="12" id="KW-0573">Peptidoglycan synthesis</keyword>
<dbReference type="SUPFAM" id="SSF56176">
    <property type="entry name" value="FAD-binding/transporter-associated domain-like"/>
    <property type="match status" value="1"/>
</dbReference>
<keyword evidence="10" id="KW-0521">NADP</keyword>
<dbReference type="EMBL" id="CAEZTM010000038">
    <property type="protein sequence ID" value="CAB4573664.1"/>
    <property type="molecule type" value="Genomic_DNA"/>
</dbReference>
<comment type="pathway">
    <text evidence="4">Cell wall biogenesis; peptidoglycan biosynthesis.</text>
</comment>
<comment type="subcellular location">
    <subcellularLocation>
        <location evidence="3">Cytoplasm</location>
    </subcellularLocation>
</comment>
<keyword evidence="8" id="KW-0285">Flavoprotein</keyword>
<dbReference type="InterPro" id="IPR036635">
    <property type="entry name" value="MurB_C_sf"/>
</dbReference>
<dbReference type="Gene3D" id="3.90.78.10">
    <property type="entry name" value="UDP-N-acetylenolpyruvoylglucosamine reductase, C-terminal domain"/>
    <property type="match status" value="1"/>
</dbReference>
<dbReference type="InterPro" id="IPR036318">
    <property type="entry name" value="FAD-bd_PCMH-like_sf"/>
</dbReference>
<evidence type="ECO:0000256" key="9">
    <source>
        <dbReference type="ARBA" id="ARBA00022827"/>
    </source>
</evidence>
<dbReference type="GO" id="GO:0009252">
    <property type="term" value="P:peptidoglycan biosynthetic process"/>
    <property type="evidence" value="ECO:0007669"/>
    <property type="project" value="UniProtKB-UniPathway"/>
</dbReference>
<evidence type="ECO:0000256" key="15">
    <source>
        <dbReference type="ARBA" id="ARBA00023316"/>
    </source>
</evidence>
<keyword evidence="9" id="KW-0274">FAD</keyword>
<evidence type="ECO:0000256" key="6">
    <source>
        <dbReference type="ARBA" id="ARBA00022490"/>
    </source>
</evidence>
<proteinExistence type="inferred from homology"/>
<keyword evidence="7" id="KW-0132">Cell division</keyword>
<dbReference type="GO" id="GO:0051301">
    <property type="term" value="P:cell division"/>
    <property type="evidence" value="ECO:0007669"/>
    <property type="project" value="UniProtKB-KW"/>
</dbReference>
<feature type="domain" description="UDP-N-acetylenolpyruvoylglucosamine reductase C-terminal" evidence="17">
    <location>
        <begin position="96"/>
        <end position="247"/>
    </location>
</feature>
<dbReference type="NCBIfam" id="NF010478">
    <property type="entry name" value="PRK13903.1"/>
    <property type="match status" value="1"/>
</dbReference>
<keyword evidence="15" id="KW-0961">Cell wall biogenesis/degradation</keyword>
<evidence type="ECO:0000256" key="14">
    <source>
        <dbReference type="ARBA" id="ARBA00023306"/>
    </source>
</evidence>
<dbReference type="InterPro" id="IPR016169">
    <property type="entry name" value="FAD-bd_PCMH_sub2"/>
</dbReference>
<dbReference type="PANTHER" id="PTHR21071:SF4">
    <property type="entry name" value="UDP-N-ACETYLENOLPYRUVOYLGLUCOSAMINE REDUCTASE"/>
    <property type="match status" value="1"/>
</dbReference>
<gene>
    <name evidence="18" type="ORF">UFOPK1684_00909</name>
</gene>
<name>A0A6J6EEP6_9ZZZZ</name>
<evidence type="ECO:0000256" key="7">
    <source>
        <dbReference type="ARBA" id="ARBA00022618"/>
    </source>
</evidence>
<evidence type="ECO:0000256" key="16">
    <source>
        <dbReference type="ARBA" id="ARBA00048914"/>
    </source>
</evidence>
<sequence length="251" mass="26372">MIQNIGAYGSDVSETIVSIDFLEYPSGTRRTVMADELALGLRTSALKTGDLRGIVLGVTFSLEPVDQSRESSPLASEQLATALGLSLGDRAPIDVVRDTVLRVRASKGMVLSPHDPDSVSSGSFFLNPIVPERVAVSFSPEAPRWLIEPEPESVVVPLDGSDHPSPPPMAEGDVMVKLSAAWLIEYSGLHKGFSLPGSGAALSSKHALAIVNTGGATGEDVAELARYIITTVGNATGIYLVPEPNIVGLEI</sequence>
<protein>
    <recommendedName>
        <fullName evidence="5">UDP-N-acetylmuramate dehydrogenase</fullName>
        <ecNumber evidence="5">1.3.1.98</ecNumber>
    </recommendedName>
</protein>
<evidence type="ECO:0000256" key="5">
    <source>
        <dbReference type="ARBA" id="ARBA00012518"/>
    </source>
</evidence>
<dbReference type="Gene3D" id="3.30.465.10">
    <property type="match status" value="1"/>
</dbReference>
<dbReference type="HAMAP" id="MF_00037">
    <property type="entry name" value="MurB"/>
    <property type="match status" value="1"/>
</dbReference>
<dbReference type="GO" id="GO:0050660">
    <property type="term" value="F:flavin adenine dinucleotide binding"/>
    <property type="evidence" value="ECO:0007669"/>
    <property type="project" value="InterPro"/>
</dbReference>
<evidence type="ECO:0000256" key="13">
    <source>
        <dbReference type="ARBA" id="ARBA00023002"/>
    </source>
</evidence>
<evidence type="ECO:0000256" key="10">
    <source>
        <dbReference type="ARBA" id="ARBA00022857"/>
    </source>
</evidence>
<evidence type="ECO:0000256" key="2">
    <source>
        <dbReference type="ARBA" id="ARBA00003921"/>
    </source>
</evidence>
<evidence type="ECO:0000256" key="8">
    <source>
        <dbReference type="ARBA" id="ARBA00022630"/>
    </source>
</evidence>
<keyword evidence="11" id="KW-0133">Cell shape</keyword>
<keyword evidence="13" id="KW-0560">Oxidoreductase</keyword>
<evidence type="ECO:0000256" key="4">
    <source>
        <dbReference type="ARBA" id="ARBA00004752"/>
    </source>
</evidence>
<keyword evidence="14" id="KW-0131">Cell cycle</keyword>
<comment type="catalytic activity">
    <reaction evidence="16">
        <text>UDP-N-acetyl-alpha-D-muramate + NADP(+) = UDP-N-acetyl-3-O-(1-carboxyvinyl)-alpha-D-glucosamine + NADPH + H(+)</text>
        <dbReference type="Rhea" id="RHEA:12248"/>
        <dbReference type="ChEBI" id="CHEBI:15378"/>
        <dbReference type="ChEBI" id="CHEBI:57783"/>
        <dbReference type="ChEBI" id="CHEBI:58349"/>
        <dbReference type="ChEBI" id="CHEBI:68483"/>
        <dbReference type="ChEBI" id="CHEBI:70757"/>
        <dbReference type="EC" id="1.3.1.98"/>
    </reaction>
</comment>
<dbReference type="InterPro" id="IPR003170">
    <property type="entry name" value="MurB"/>
</dbReference>
<dbReference type="GO" id="GO:0005829">
    <property type="term" value="C:cytosol"/>
    <property type="evidence" value="ECO:0007669"/>
    <property type="project" value="TreeGrafter"/>
</dbReference>
<dbReference type="GO" id="GO:0008360">
    <property type="term" value="P:regulation of cell shape"/>
    <property type="evidence" value="ECO:0007669"/>
    <property type="project" value="UniProtKB-KW"/>
</dbReference>
<evidence type="ECO:0000313" key="18">
    <source>
        <dbReference type="EMBL" id="CAB4573664.1"/>
    </source>
</evidence>
<dbReference type="PANTHER" id="PTHR21071">
    <property type="entry name" value="UDP-N-ACETYLENOLPYRUVOYLGLUCOSAMINE REDUCTASE"/>
    <property type="match status" value="1"/>
</dbReference>
<dbReference type="InterPro" id="IPR011601">
    <property type="entry name" value="MurB_C"/>
</dbReference>
<accession>A0A6J6EEP6</accession>
<keyword evidence="6" id="KW-0963">Cytoplasm</keyword>
<dbReference type="EC" id="1.3.1.98" evidence="5"/>
<dbReference type="UniPathway" id="UPA00219"/>
<dbReference type="AlphaFoldDB" id="A0A6J6EEP6"/>
<dbReference type="Pfam" id="PF02873">
    <property type="entry name" value="MurB_C"/>
    <property type="match status" value="1"/>
</dbReference>
<comment type="function">
    <text evidence="2">Cell wall formation.</text>
</comment>
<dbReference type="GO" id="GO:0008762">
    <property type="term" value="F:UDP-N-acetylmuramate dehydrogenase activity"/>
    <property type="evidence" value="ECO:0007669"/>
    <property type="project" value="UniProtKB-EC"/>
</dbReference>
<evidence type="ECO:0000256" key="11">
    <source>
        <dbReference type="ARBA" id="ARBA00022960"/>
    </source>
</evidence>
<organism evidence="18">
    <name type="scientific">freshwater metagenome</name>
    <dbReference type="NCBI Taxonomy" id="449393"/>
    <lineage>
        <taxon>unclassified sequences</taxon>
        <taxon>metagenomes</taxon>
        <taxon>ecological metagenomes</taxon>
    </lineage>
</organism>
<evidence type="ECO:0000259" key="17">
    <source>
        <dbReference type="Pfam" id="PF02873"/>
    </source>
</evidence>
<evidence type="ECO:0000256" key="12">
    <source>
        <dbReference type="ARBA" id="ARBA00022984"/>
    </source>
</evidence>
<comment type="cofactor">
    <cofactor evidence="1">
        <name>FAD</name>
        <dbReference type="ChEBI" id="CHEBI:57692"/>
    </cofactor>
</comment>
<dbReference type="GO" id="GO:0071555">
    <property type="term" value="P:cell wall organization"/>
    <property type="evidence" value="ECO:0007669"/>
    <property type="project" value="UniProtKB-KW"/>
</dbReference>
<evidence type="ECO:0000256" key="3">
    <source>
        <dbReference type="ARBA" id="ARBA00004496"/>
    </source>
</evidence>